<keyword evidence="3" id="KW-1185">Reference proteome</keyword>
<sequence length="371" mass="42829">MCLIWVPLYIIQGLPRYPQVPVGHLHLHPLLPTHCVIRAIPCVNYMTIIFYRVGDYVPSVFYRVGHTGDDAFGVIIYQSTLHLPTKKKVYVSKTEIFQSLVQKWLSYKLLQYYSVYNIRLQVIEISHTLQFPVCFYIQNHFLLLHLILYVAPRRVSSFIVNILFATSIIANIIMILPMGLPRYPQVPVGHLHLHPLLPTHCVIRAIPCVNYMTIIFYRVGDSVPSVFYRVGHTGDDAFGGIIVIFLYPYHKMSVAPPMFRLLLVVVCISEHVAIHKYYQMIIGETVTTFASTKEMVNRKDILRFEIKSGIGGFTFVAIVFEQLEKTIMRRLLWKKKINKVKRKIRLPVGFQGNLINSIFIVKTGQRRTGQL</sequence>
<proteinExistence type="predicted"/>
<feature type="transmembrane region" description="Helical" evidence="1">
    <location>
        <begin position="133"/>
        <end position="152"/>
    </location>
</feature>
<name>A0A6G0U263_APHGL</name>
<keyword evidence="1" id="KW-0812">Transmembrane</keyword>
<accession>A0A6G0U263</accession>
<dbReference type="EMBL" id="VYZN01000009">
    <property type="protein sequence ID" value="KAE9543164.1"/>
    <property type="molecule type" value="Genomic_DNA"/>
</dbReference>
<dbReference type="Proteomes" id="UP000475862">
    <property type="component" value="Unassembled WGS sequence"/>
</dbReference>
<reference evidence="2 3" key="1">
    <citation type="submission" date="2019-08" db="EMBL/GenBank/DDBJ databases">
        <title>The genome of the soybean aphid Biotype 1, its phylome, world population structure and adaptation to the North American continent.</title>
        <authorList>
            <person name="Giordano R."/>
            <person name="Donthu R.K."/>
            <person name="Hernandez A.G."/>
            <person name="Wright C.L."/>
            <person name="Zimin A.V."/>
        </authorList>
    </citation>
    <scope>NUCLEOTIDE SEQUENCE [LARGE SCALE GENOMIC DNA]</scope>
    <source>
        <tissue evidence="2">Whole aphids</tissue>
    </source>
</reference>
<organism evidence="2 3">
    <name type="scientific">Aphis glycines</name>
    <name type="common">Soybean aphid</name>
    <dbReference type="NCBI Taxonomy" id="307491"/>
    <lineage>
        <taxon>Eukaryota</taxon>
        <taxon>Metazoa</taxon>
        <taxon>Ecdysozoa</taxon>
        <taxon>Arthropoda</taxon>
        <taxon>Hexapoda</taxon>
        <taxon>Insecta</taxon>
        <taxon>Pterygota</taxon>
        <taxon>Neoptera</taxon>
        <taxon>Paraneoptera</taxon>
        <taxon>Hemiptera</taxon>
        <taxon>Sternorrhyncha</taxon>
        <taxon>Aphidomorpha</taxon>
        <taxon>Aphidoidea</taxon>
        <taxon>Aphididae</taxon>
        <taxon>Aphidini</taxon>
        <taxon>Aphis</taxon>
        <taxon>Aphis</taxon>
    </lineage>
</organism>
<evidence type="ECO:0000256" key="1">
    <source>
        <dbReference type="SAM" id="Phobius"/>
    </source>
</evidence>
<feature type="transmembrane region" description="Helical" evidence="1">
    <location>
        <begin position="158"/>
        <end position="180"/>
    </location>
</feature>
<evidence type="ECO:0000313" key="2">
    <source>
        <dbReference type="EMBL" id="KAE9543164.1"/>
    </source>
</evidence>
<evidence type="ECO:0000313" key="3">
    <source>
        <dbReference type="Proteomes" id="UP000475862"/>
    </source>
</evidence>
<comment type="caution">
    <text evidence="2">The sequence shown here is derived from an EMBL/GenBank/DDBJ whole genome shotgun (WGS) entry which is preliminary data.</text>
</comment>
<keyword evidence="1" id="KW-1133">Transmembrane helix</keyword>
<gene>
    <name evidence="2" type="ORF">AGLY_003075</name>
</gene>
<keyword evidence="1" id="KW-0472">Membrane</keyword>
<protein>
    <submittedName>
        <fullName evidence="2">Uncharacterized protein</fullName>
    </submittedName>
</protein>
<dbReference type="AlphaFoldDB" id="A0A6G0U263"/>